<dbReference type="CDD" id="cd02970">
    <property type="entry name" value="PRX_like2"/>
    <property type="match status" value="1"/>
</dbReference>
<comment type="caution">
    <text evidence="13">The sequence shown here is derived from an EMBL/GenBank/DDBJ whole genome shotgun (WGS) entry which is preliminary data.</text>
</comment>
<dbReference type="OrthoDB" id="9809746at2"/>
<dbReference type="EC" id="1.11.1.24" evidence="2"/>
<evidence type="ECO:0000256" key="2">
    <source>
        <dbReference type="ARBA" id="ARBA00013017"/>
    </source>
</evidence>
<evidence type="ECO:0000313" key="13">
    <source>
        <dbReference type="EMBL" id="TWB88354.1"/>
    </source>
</evidence>
<dbReference type="Pfam" id="PF00578">
    <property type="entry name" value="AhpC-TSA"/>
    <property type="match status" value="1"/>
</dbReference>
<evidence type="ECO:0000259" key="12">
    <source>
        <dbReference type="PROSITE" id="PS51352"/>
    </source>
</evidence>
<dbReference type="GO" id="GO:0005737">
    <property type="term" value="C:cytoplasm"/>
    <property type="evidence" value="ECO:0007669"/>
    <property type="project" value="TreeGrafter"/>
</dbReference>
<dbReference type="InterPro" id="IPR013766">
    <property type="entry name" value="Thioredoxin_domain"/>
</dbReference>
<dbReference type="Gene3D" id="3.40.30.10">
    <property type="entry name" value="Glutaredoxin"/>
    <property type="match status" value="1"/>
</dbReference>
<dbReference type="InterPro" id="IPR000866">
    <property type="entry name" value="AhpC/TSA"/>
</dbReference>
<evidence type="ECO:0000256" key="9">
    <source>
        <dbReference type="ARBA" id="ARBA00038489"/>
    </source>
</evidence>
<evidence type="ECO:0000256" key="10">
    <source>
        <dbReference type="ARBA" id="ARBA00042639"/>
    </source>
</evidence>
<dbReference type="PROSITE" id="PS51352">
    <property type="entry name" value="THIOREDOXIN_2"/>
    <property type="match status" value="1"/>
</dbReference>
<dbReference type="Proteomes" id="UP000321304">
    <property type="component" value="Unassembled WGS sequence"/>
</dbReference>
<dbReference type="PANTHER" id="PTHR42801">
    <property type="entry name" value="THIOREDOXIN-DEPENDENT PEROXIDE REDUCTASE"/>
    <property type="match status" value="1"/>
</dbReference>
<sequence length="224" mass="24699">MSLQAKLDAFKADFEAGKPPYSVPRSVIDVMHRATEELVESGAAQRSKKAGDVAPSFSLSDAEGNIVNSADLLKRGPLVLSFYRGVWCPYCNIELQALEAAKPEFDKYGASLVAISPQTAPNSRKSVRQNELSFAILSDVKGKVGEAFGLRFRLPDYLIELYKQLKNDLPAFNDDPSWTLPMPARYVIGQDGVILYSEVNPDYTRRPESEDMIPVVQQAAAVRA</sequence>
<dbReference type="EMBL" id="VITY01000018">
    <property type="protein sequence ID" value="TWB88354.1"/>
    <property type="molecule type" value="Genomic_DNA"/>
</dbReference>
<dbReference type="RefSeq" id="WP_146991966.1">
    <property type="nucleotide sequence ID" value="NZ_VITY01000018.1"/>
</dbReference>
<evidence type="ECO:0000256" key="5">
    <source>
        <dbReference type="ARBA" id="ARBA00023002"/>
    </source>
</evidence>
<name>A0A560L1P7_9BRAD</name>
<dbReference type="GO" id="GO:0008379">
    <property type="term" value="F:thioredoxin peroxidase activity"/>
    <property type="evidence" value="ECO:0007669"/>
    <property type="project" value="TreeGrafter"/>
</dbReference>
<keyword evidence="3" id="KW-0575">Peroxidase</keyword>
<keyword evidence="4" id="KW-0049">Antioxidant</keyword>
<dbReference type="InterPro" id="IPR036249">
    <property type="entry name" value="Thioredoxin-like_sf"/>
</dbReference>
<reference evidence="13 14" key="1">
    <citation type="submission" date="2019-06" db="EMBL/GenBank/DDBJ databases">
        <title>Genomic Encyclopedia of Type Strains, Phase IV (KMG-V): Genome sequencing to study the core and pangenomes of soil and plant-associated prokaryotes.</title>
        <authorList>
            <person name="Whitman W."/>
        </authorList>
    </citation>
    <scope>NUCLEOTIDE SEQUENCE [LARGE SCALE GENOMIC DNA]</scope>
    <source>
        <strain evidence="13 14">BR 10355</strain>
    </source>
</reference>
<evidence type="ECO:0000256" key="6">
    <source>
        <dbReference type="ARBA" id="ARBA00023157"/>
    </source>
</evidence>
<evidence type="ECO:0000256" key="3">
    <source>
        <dbReference type="ARBA" id="ARBA00022559"/>
    </source>
</evidence>
<dbReference type="AlphaFoldDB" id="A0A560L1P7"/>
<gene>
    <name evidence="13" type="ORF">FBZ93_11834</name>
</gene>
<evidence type="ECO:0000256" key="8">
    <source>
        <dbReference type="ARBA" id="ARBA00032824"/>
    </source>
</evidence>
<dbReference type="GO" id="GO:0034599">
    <property type="term" value="P:cellular response to oxidative stress"/>
    <property type="evidence" value="ECO:0007669"/>
    <property type="project" value="TreeGrafter"/>
</dbReference>
<dbReference type="InterPro" id="IPR050924">
    <property type="entry name" value="Peroxiredoxin_BCP/PrxQ"/>
</dbReference>
<feature type="domain" description="Thioredoxin" evidence="12">
    <location>
        <begin position="48"/>
        <end position="221"/>
    </location>
</feature>
<evidence type="ECO:0000313" key="14">
    <source>
        <dbReference type="Proteomes" id="UP000321304"/>
    </source>
</evidence>
<evidence type="ECO:0000256" key="4">
    <source>
        <dbReference type="ARBA" id="ARBA00022862"/>
    </source>
</evidence>
<comment type="function">
    <text evidence="1">Thiol-specific peroxidase that catalyzes the reduction of hydrogen peroxide and organic hydroperoxides to water and alcohols, respectively. Plays a role in cell protection against oxidative stress by detoxifying peroxides and as sensor of hydrogen peroxide-mediated signaling events.</text>
</comment>
<dbReference type="PANTHER" id="PTHR42801:SF7">
    <property type="entry name" value="SLL1159 PROTEIN"/>
    <property type="match status" value="1"/>
</dbReference>
<evidence type="ECO:0000256" key="11">
    <source>
        <dbReference type="ARBA" id="ARBA00049091"/>
    </source>
</evidence>
<keyword evidence="7" id="KW-0676">Redox-active center</keyword>
<keyword evidence="5" id="KW-0560">Oxidoreductase</keyword>
<comment type="catalytic activity">
    <reaction evidence="11">
        <text>a hydroperoxide + [thioredoxin]-dithiol = an alcohol + [thioredoxin]-disulfide + H2O</text>
        <dbReference type="Rhea" id="RHEA:62620"/>
        <dbReference type="Rhea" id="RHEA-COMP:10698"/>
        <dbReference type="Rhea" id="RHEA-COMP:10700"/>
        <dbReference type="ChEBI" id="CHEBI:15377"/>
        <dbReference type="ChEBI" id="CHEBI:29950"/>
        <dbReference type="ChEBI" id="CHEBI:30879"/>
        <dbReference type="ChEBI" id="CHEBI:35924"/>
        <dbReference type="ChEBI" id="CHEBI:50058"/>
        <dbReference type="EC" id="1.11.1.24"/>
    </reaction>
</comment>
<comment type="similarity">
    <text evidence="9">Belongs to the peroxiredoxin family. BCP/PrxQ subfamily.</text>
</comment>
<keyword evidence="14" id="KW-1185">Reference proteome</keyword>
<organism evidence="13 14">
    <name type="scientific">Bradyrhizobium macuxiense</name>
    <dbReference type="NCBI Taxonomy" id="1755647"/>
    <lineage>
        <taxon>Bacteria</taxon>
        <taxon>Pseudomonadati</taxon>
        <taxon>Pseudomonadota</taxon>
        <taxon>Alphaproteobacteria</taxon>
        <taxon>Hyphomicrobiales</taxon>
        <taxon>Nitrobacteraceae</taxon>
        <taxon>Bradyrhizobium</taxon>
    </lineage>
</organism>
<protein>
    <recommendedName>
        <fullName evidence="2">thioredoxin-dependent peroxiredoxin</fullName>
        <ecNumber evidence="2">1.11.1.24</ecNumber>
    </recommendedName>
    <alternativeName>
        <fullName evidence="8">Thioredoxin peroxidase</fullName>
    </alternativeName>
    <alternativeName>
        <fullName evidence="10">Thioredoxin-dependent peroxiredoxin Bcp</fullName>
    </alternativeName>
</protein>
<accession>A0A560L1P7</accession>
<evidence type="ECO:0000256" key="7">
    <source>
        <dbReference type="ARBA" id="ARBA00023284"/>
    </source>
</evidence>
<dbReference type="GO" id="GO:0045454">
    <property type="term" value="P:cell redox homeostasis"/>
    <property type="evidence" value="ECO:0007669"/>
    <property type="project" value="TreeGrafter"/>
</dbReference>
<evidence type="ECO:0000256" key="1">
    <source>
        <dbReference type="ARBA" id="ARBA00003330"/>
    </source>
</evidence>
<dbReference type="SUPFAM" id="SSF52833">
    <property type="entry name" value="Thioredoxin-like"/>
    <property type="match status" value="1"/>
</dbReference>
<keyword evidence="6" id="KW-1015">Disulfide bond</keyword>
<proteinExistence type="inferred from homology"/>